<keyword evidence="2" id="KW-1185">Reference proteome</keyword>
<keyword evidence="1" id="KW-0378">Hydrolase</keyword>
<comment type="caution">
    <text evidence="1">The sequence shown here is derived from an EMBL/GenBank/DDBJ whole genome shotgun (WGS) entry which is preliminary data.</text>
</comment>
<evidence type="ECO:0000313" key="1">
    <source>
        <dbReference type="EMBL" id="MFM9330679.1"/>
    </source>
</evidence>
<gene>
    <name evidence="1" type="ORF">ACI1P1_20520</name>
</gene>
<reference evidence="1" key="1">
    <citation type="submission" date="2024-12" db="EMBL/GenBank/DDBJ databases">
        <authorList>
            <person name="Wu N."/>
        </authorList>
    </citation>
    <scope>NUCLEOTIDE SEQUENCE</scope>
    <source>
        <strain evidence="1">P15</strain>
    </source>
</reference>
<keyword evidence="1" id="KW-0067">ATP-binding</keyword>
<organism evidence="1 2">
    <name type="scientific">Paenibacillus mesotrionivorans</name>
    <dbReference type="NCBI Taxonomy" id="3160968"/>
    <lineage>
        <taxon>Bacteria</taxon>
        <taxon>Bacillati</taxon>
        <taxon>Bacillota</taxon>
        <taxon>Bacilli</taxon>
        <taxon>Bacillales</taxon>
        <taxon>Paenibacillaceae</taxon>
        <taxon>Paenibacillus</taxon>
    </lineage>
</organism>
<keyword evidence="1" id="KW-0547">Nucleotide-binding</keyword>
<accession>A0ACC7P0W6</accession>
<dbReference type="Proteomes" id="UP001631969">
    <property type="component" value="Unassembled WGS sequence"/>
</dbReference>
<sequence length="687" mass="76622">MKAELYGIRNNRGFWQWRVTLDFETDVATLPALFGACTEAVRFRPEVSLGQAVHLAARLQRECGAKSLHPPDIWREFVIGCREAGMNREHIARIQMVRWPLHTLASTSSRAPLNDRVLDQLIRILAGRSLLPEELEGLMENAGLAEWQSDWKRYVQAGVCLGVLELAPGMVWSIRRSWTGAVRHTKCRRCGTEGIRDVGAELTMLRYIPQVVQRFLGIASSAEEPSAARKGVAAATEQDTPGHRQGINWSGCKECGGRCAYCEECLTMGRIRQCSVLIRGKPIVEQSGNQDLTAVWQNRCLTVKEPDWERWGLSPAQREAAGAGVQFLRASMVEEPPLSGQSEQSLKPGPLPRFLIWAVTGAGKTEMIFPMIEHELAHHRQVLIATPRKDVVLELAPRLRKAFPECSVVSLYGGSEERWSKGQVTLATTHQLMRFYQAFDLVIIDELDAYPYHNNPMLIHAAEEICKRSGRYVLLSATPPAAMQKDAARGTLPNVRVPVRYHRHPLPVPRRLALPQVDQMLKRGQIPGKLREALADSLRRGAQVFVFVPRIAWVEELVRLLGKTFPDYAVNGTSSKDEHRREAVQGFRNRAFSLLVTTTILERGVTVPKSDVFILGADAALFDEASLVQMAGRSGRSKDDPAGRVFFGSKEWTASQLRAIDQIRHMNRLAASKGYLLEGSSGGGKDL</sequence>
<name>A0ACC7P0W6_9BACL</name>
<dbReference type="EMBL" id="JBJURJ010000014">
    <property type="protein sequence ID" value="MFM9330679.1"/>
    <property type="molecule type" value="Genomic_DNA"/>
</dbReference>
<proteinExistence type="predicted"/>
<keyword evidence="1" id="KW-0347">Helicase</keyword>
<protein>
    <submittedName>
        <fullName evidence="1">DEAD/DEAH box helicase</fullName>
    </submittedName>
</protein>
<evidence type="ECO:0000313" key="2">
    <source>
        <dbReference type="Proteomes" id="UP001631969"/>
    </source>
</evidence>